<feature type="compositionally biased region" description="Basic and acidic residues" evidence="1">
    <location>
        <begin position="1"/>
        <end position="11"/>
    </location>
</feature>
<keyword evidence="2" id="KW-0472">Membrane</keyword>
<gene>
    <name evidence="3" type="ORF">H7965_19560</name>
</gene>
<proteinExistence type="predicted"/>
<sequence>MDKDRSVKSEESDGGARTVAEDAMATASEAAASASDMARNAGASLSRAGSQVYRQGAQTGEYVGGLVRSDPLLALLGAGALGFALGLLVGRR</sequence>
<comment type="caution">
    <text evidence="3">The sequence shown here is derived from an EMBL/GenBank/DDBJ whole genome shotgun (WGS) entry which is preliminary data.</text>
</comment>
<keyword evidence="4" id="KW-1185">Reference proteome</keyword>
<keyword evidence="2" id="KW-1133">Transmembrane helix</keyword>
<protein>
    <recommendedName>
        <fullName evidence="5">DUF883 family protein</fullName>
    </recommendedName>
</protein>
<dbReference type="Proteomes" id="UP000600101">
    <property type="component" value="Unassembled WGS sequence"/>
</dbReference>
<keyword evidence="2" id="KW-0812">Transmembrane</keyword>
<dbReference type="EMBL" id="JACOMF010000030">
    <property type="protein sequence ID" value="MBC4017510.1"/>
    <property type="molecule type" value="Genomic_DNA"/>
</dbReference>
<evidence type="ECO:0000256" key="2">
    <source>
        <dbReference type="SAM" id="Phobius"/>
    </source>
</evidence>
<feature type="transmembrane region" description="Helical" evidence="2">
    <location>
        <begin position="72"/>
        <end position="90"/>
    </location>
</feature>
<evidence type="ECO:0008006" key="5">
    <source>
        <dbReference type="Google" id="ProtNLM"/>
    </source>
</evidence>
<organism evidence="3 4">
    <name type="scientific">Siccirubricoccus deserti</name>
    <dbReference type="NCBI Taxonomy" id="2013562"/>
    <lineage>
        <taxon>Bacteria</taxon>
        <taxon>Pseudomonadati</taxon>
        <taxon>Pseudomonadota</taxon>
        <taxon>Alphaproteobacteria</taxon>
        <taxon>Acetobacterales</taxon>
        <taxon>Roseomonadaceae</taxon>
        <taxon>Siccirubricoccus</taxon>
    </lineage>
</organism>
<dbReference type="AlphaFoldDB" id="A0A9X0R0Y0"/>
<evidence type="ECO:0000313" key="4">
    <source>
        <dbReference type="Proteomes" id="UP000600101"/>
    </source>
</evidence>
<accession>A0A9X0R0Y0</accession>
<name>A0A9X0R0Y0_9PROT</name>
<dbReference type="RefSeq" id="WP_186772274.1">
    <property type="nucleotide sequence ID" value="NZ_JACOMF010000030.1"/>
</dbReference>
<feature type="region of interest" description="Disordered" evidence="1">
    <location>
        <begin position="1"/>
        <end position="31"/>
    </location>
</feature>
<evidence type="ECO:0000256" key="1">
    <source>
        <dbReference type="SAM" id="MobiDB-lite"/>
    </source>
</evidence>
<evidence type="ECO:0000313" key="3">
    <source>
        <dbReference type="EMBL" id="MBC4017510.1"/>
    </source>
</evidence>
<reference evidence="3" key="1">
    <citation type="submission" date="2020-08" db="EMBL/GenBank/DDBJ databases">
        <authorList>
            <person name="Hu Y."/>
            <person name="Nguyen S.V."/>
            <person name="Li F."/>
            <person name="Fanning S."/>
        </authorList>
    </citation>
    <scope>NUCLEOTIDE SEQUENCE</scope>
    <source>
        <strain evidence="3">SYSU D8009</strain>
    </source>
</reference>
<feature type="compositionally biased region" description="Low complexity" evidence="1">
    <location>
        <begin position="21"/>
        <end position="31"/>
    </location>
</feature>